<feature type="transmembrane region" description="Helical" evidence="1">
    <location>
        <begin position="205"/>
        <end position="226"/>
    </location>
</feature>
<keyword evidence="3" id="KW-1185">Reference proteome</keyword>
<keyword evidence="1" id="KW-1133">Transmembrane helix</keyword>
<feature type="transmembrane region" description="Helical" evidence="1">
    <location>
        <begin position="80"/>
        <end position="102"/>
    </location>
</feature>
<gene>
    <name evidence="2" type="ORF">Fcan01_27544</name>
</gene>
<evidence type="ECO:0000256" key="1">
    <source>
        <dbReference type="SAM" id="Phobius"/>
    </source>
</evidence>
<feature type="transmembrane region" description="Helical" evidence="1">
    <location>
        <begin position="265"/>
        <end position="285"/>
    </location>
</feature>
<dbReference type="EMBL" id="LNIX01000053">
    <property type="protein sequence ID" value="OXA37687.1"/>
    <property type="molecule type" value="Genomic_DNA"/>
</dbReference>
<dbReference type="Proteomes" id="UP000198287">
    <property type="component" value="Unassembled WGS sequence"/>
</dbReference>
<feature type="transmembrane region" description="Helical" evidence="1">
    <location>
        <begin position="48"/>
        <end position="68"/>
    </location>
</feature>
<proteinExistence type="predicted"/>
<accession>A0A226CYY2</accession>
<keyword evidence="1" id="KW-0812">Transmembrane</keyword>
<name>A0A226CYY2_FOLCA</name>
<protein>
    <submittedName>
        <fullName evidence="2">Uncharacterized protein</fullName>
    </submittedName>
</protein>
<feature type="transmembrane region" description="Helical" evidence="1">
    <location>
        <begin position="135"/>
        <end position="161"/>
    </location>
</feature>
<evidence type="ECO:0000313" key="3">
    <source>
        <dbReference type="Proteomes" id="UP000198287"/>
    </source>
</evidence>
<comment type="caution">
    <text evidence="2">The sequence shown here is derived from an EMBL/GenBank/DDBJ whole genome shotgun (WGS) entry which is preliminary data.</text>
</comment>
<feature type="transmembrane region" description="Helical" evidence="1">
    <location>
        <begin position="297"/>
        <end position="321"/>
    </location>
</feature>
<sequence>MVVTSLMWKSLGTWVKTFPSYLGKYPVGWSAANRTAICNKTWKTMIPFFIMMMSSLFTGVACVGILLSQIFDLADYPFKVIIISSLFLTTAGSIITVNSVVVQNANSIALFFNRIENLATQLGGFPRENTLHFDIVGFTLNVVVVSYLFLPVIVGPCCLYLELDPAMSLRNYLIGEKNWSQFLNLVAIPLRISSLATCYEMARLFSWLICFMTLALHLLISCVTFLQNKSIRLTIWGRIAIDQYFVGFRALEITVISSSHFTTPMVALVMLIGIIGTVQCNFVALKMHRVIHLPLYLVFPTFGVLLPIIAMIMMPLMIAIFERTKELRRRWQYLLLLCKLKGYVLRKIRATRHIGIYGGLMHNNFYIWSIPNYQHIDPFDMLDSVP</sequence>
<dbReference type="AlphaFoldDB" id="A0A226CYY2"/>
<keyword evidence="1" id="KW-0472">Membrane</keyword>
<reference evidence="2 3" key="1">
    <citation type="submission" date="2015-12" db="EMBL/GenBank/DDBJ databases">
        <title>The genome of Folsomia candida.</title>
        <authorList>
            <person name="Faddeeva A."/>
            <person name="Derks M.F."/>
            <person name="Anvar Y."/>
            <person name="Smit S."/>
            <person name="Van Straalen N."/>
            <person name="Roelofs D."/>
        </authorList>
    </citation>
    <scope>NUCLEOTIDE SEQUENCE [LARGE SCALE GENOMIC DNA]</scope>
    <source>
        <strain evidence="2 3">VU population</strain>
        <tissue evidence="2">Whole body</tissue>
    </source>
</reference>
<organism evidence="2 3">
    <name type="scientific">Folsomia candida</name>
    <name type="common">Springtail</name>
    <dbReference type="NCBI Taxonomy" id="158441"/>
    <lineage>
        <taxon>Eukaryota</taxon>
        <taxon>Metazoa</taxon>
        <taxon>Ecdysozoa</taxon>
        <taxon>Arthropoda</taxon>
        <taxon>Hexapoda</taxon>
        <taxon>Collembola</taxon>
        <taxon>Entomobryomorpha</taxon>
        <taxon>Isotomoidea</taxon>
        <taxon>Isotomidae</taxon>
        <taxon>Proisotominae</taxon>
        <taxon>Folsomia</taxon>
    </lineage>
</organism>
<evidence type="ECO:0000313" key="2">
    <source>
        <dbReference type="EMBL" id="OXA37687.1"/>
    </source>
</evidence>